<dbReference type="VEuPathDB" id="FungiDB:PSHT_07230"/>
<feature type="compositionally biased region" description="Low complexity" evidence="1">
    <location>
        <begin position="109"/>
        <end position="151"/>
    </location>
</feature>
<feature type="compositionally biased region" description="Polar residues" evidence="1">
    <location>
        <begin position="196"/>
        <end position="207"/>
    </location>
</feature>
<feature type="compositionally biased region" description="Low complexity" evidence="1">
    <location>
        <begin position="78"/>
        <end position="101"/>
    </location>
</feature>
<evidence type="ECO:0000313" key="2">
    <source>
        <dbReference type="EMBL" id="POW12863.1"/>
    </source>
</evidence>
<feature type="compositionally biased region" description="Low complexity" evidence="1">
    <location>
        <begin position="216"/>
        <end position="229"/>
    </location>
</feature>
<feature type="region of interest" description="Disordered" evidence="1">
    <location>
        <begin position="36"/>
        <end position="256"/>
    </location>
</feature>
<dbReference type="AlphaFoldDB" id="A0A2S4VTJ3"/>
<gene>
    <name evidence="2" type="ORF">PSTT_04095</name>
</gene>
<keyword evidence="3" id="KW-1185">Reference proteome</keyword>
<proteinExistence type="predicted"/>
<dbReference type="VEuPathDB" id="FungiDB:PSTT_04095"/>
<evidence type="ECO:0000313" key="3">
    <source>
        <dbReference type="Proteomes" id="UP000239156"/>
    </source>
</evidence>
<reference evidence="2" key="1">
    <citation type="submission" date="2017-12" db="EMBL/GenBank/DDBJ databases">
        <title>Gene loss provides genomic basis for host adaptation in cereal stripe rust fungi.</title>
        <authorList>
            <person name="Xia C."/>
        </authorList>
    </citation>
    <scope>NUCLEOTIDE SEQUENCE [LARGE SCALE GENOMIC DNA]</scope>
    <source>
        <strain evidence="2">93-210</strain>
    </source>
</reference>
<accession>A0A2S4VTJ3</accession>
<name>A0A2S4VTJ3_9BASI</name>
<dbReference type="EMBL" id="PKSL01000028">
    <property type="protein sequence ID" value="POW12863.1"/>
    <property type="molecule type" value="Genomic_DNA"/>
</dbReference>
<comment type="caution">
    <text evidence="2">The sequence shown here is derived from an EMBL/GenBank/DDBJ whole genome shotgun (WGS) entry which is preliminary data.</text>
</comment>
<sequence>MVIWKVYLASGYIALIYQPAIRISEARPNILVRRQVTQPPNPGYLPMTGVRQPTTNGTPSPGLSGNANPTIDSSSGYATPAAPGLSTTGTGTSLSGYSTPGTGNGGYTNPGYTTPAAPGLSTTGTGTSLSGYSIPGTTNGNGGYTNPSTTYMTGEYGIPTSSSTFGRGTEASPTPGGAYIQSTPTSAPPGNVRAIGQNSTTPATPLNPSGTGGTGTSTSTTPATPQTKPADPPTKPADPPTKPAAPPVKPVVSPPKPKIGAIATEPIQCSSSYGATKFDPKQPPETISCRNSDQLGYYCPISKCLKGKAKDTADKAPFSKFTFKKCNRLAAADLPAKGNIPEIHIFQYWAHQDGTITVRGYEDDASKDRHTYTCAAKSSNDNLVRPWCDACIFMDKPDEADPNPS</sequence>
<protein>
    <submittedName>
        <fullName evidence="2">Uncharacterized protein</fullName>
    </submittedName>
</protein>
<feature type="compositionally biased region" description="Polar residues" evidence="1">
    <location>
        <begin position="51"/>
        <end position="77"/>
    </location>
</feature>
<evidence type="ECO:0000256" key="1">
    <source>
        <dbReference type="SAM" id="MobiDB-lite"/>
    </source>
</evidence>
<feature type="compositionally biased region" description="Pro residues" evidence="1">
    <location>
        <begin position="230"/>
        <end position="256"/>
    </location>
</feature>
<organism evidence="2 3">
    <name type="scientific">Puccinia striiformis</name>
    <dbReference type="NCBI Taxonomy" id="27350"/>
    <lineage>
        <taxon>Eukaryota</taxon>
        <taxon>Fungi</taxon>
        <taxon>Dikarya</taxon>
        <taxon>Basidiomycota</taxon>
        <taxon>Pucciniomycotina</taxon>
        <taxon>Pucciniomycetes</taxon>
        <taxon>Pucciniales</taxon>
        <taxon>Pucciniaceae</taxon>
        <taxon>Puccinia</taxon>
    </lineage>
</organism>
<dbReference type="Proteomes" id="UP000239156">
    <property type="component" value="Unassembled WGS sequence"/>
</dbReference>